<organism evidence="2 3">
    <name type="scientific">Eleginops maclovinus</name>
    <name type="common">Patagonian blennie</name>
    <name type="synonym">Eleginus maclovinus</name>
    <dbReference type="NCBI Taxonomy" id="56733"/>
    <lineage>
        <taxon>Eukaryota</taxon>
        <taxon>Metazoa</taxon>
        <taxon>Chordata</taxon>
        <taxon>Craniata</taxon>
        <taxon>Vertebrata</taxon>
        <taxon>Euteleostomi</taxon>
        <taxon>Actinopterygii</taxon>
        <taxon>Neopterygii</taxon>
        <taxon>Teleostei</taxon>
        <taxon>Neoteleostei</taxon>
        <taxon>Acanthomorphata</taxon>
        <taxon>Eupercaria</taxon>
        <taxon>Perciformes</taxon>
        <taxon>Notothenioidei</taxon>
        <taxon>Eleginopidae</taxon>
        <taxon>Eleginops</taxon>
    </lineage>
</organism>
<dbReference type="EMBL" id="JAUZQC010000015">
    <property type="protein sequence ID" value="KAK5858594.1"/>
    <property type="molecule type" value="Genomic_DNA"/>
</dbReference>
<comment type="caution">
    <text evidence="2">The sequence shown here is derived from an EMBL/GenBank/DDBJ whole genome shotgun (WGS) entry which is preliminary data.</text>
</comment>
<gene>
    <name evidence="2" type="ORF">PBY51_002723</name>
</gene>
<accession>A0AAN7XDH7</accession>
<keyword evidence="3" id="KW-1185">Reference proteome</keyword>
<feature type="region of interest" description="Disordered" evidence="1">
    <location>
        <begin position="1"/>
        <end position="80"/>
    </location>
</feature>
<sequence>MLRSHSSKHLTSSRTSHMLPTVASEPTLLTHSDTNAPPFPPRGSYLPHFPRSPHKHSSPSPFSPQVHDTVLTHGPAPCSSLIPPPPPPPCSTSPGEGAAWGCCCSLGAAATPLSRYLGKVGHAALPLLKVGGLLNAEPSDVQT</sequence>
<evidence type="ECO:0000313" key="2">
    <source>
        <dbReference type="EMBL" id="KAK5858594.1"/>
    </source>
</evidence>
<protein>
    <submittedName>
        <fullName evidence="2">Uncharacterized protein</fullName>
    </submittedName>
</protein>
<name>A0AAN7XDH7_ELEMC</name>
<evidence type="ECO:0000313" key="3">
    <source>
        <dbReference type="Proteomes" id="UP001346869"/>
    </source>
</evidence>
<feature type="compositionally biased region" description="Polar residues" evidence="1">
    <location>
        <begin position="9"/>
        <end position="18"/>
    </location>
</feature>
<reference evidence="2 3" key="2">
    <citation type="journal article" date="2023" name="Mol. Biol. Evol.">
        <title>Genomics of Secondarily Temperate Adaptation in the Only Non-Antarctic Icefish.</title>
        <authorList>
            <person name="Rivera-Colon A.G."/>
            <person name="Rayamajhi N."/>
            <person name="Minhas B.F."/>
            <person name="Madrigal G."/>
            <person name="Bilyk K.T."/>
            <person name="Yoon V."/>
            <person name="Hune M."/>
            <person name="Gregory S."/>
            <person name="Cheng C.H.C."/>
            <person name="Catchen J.M."/>
        </authorList>
    </citation>
    <scope>NUCLEOTIDE SEQUENCE [LARGE SCALE GENOMIC DNA]</scope>
    <source>
        <strain evidence="2">JMC-PN-2008</strain>
    </source>
</reference>
<dbReference type="Proteomes" id="UP001346869">
    <property type="component" value="Unassembled WGS sequence"/>
</dbReference>
<dbReference type="AlphaFoldDB" id="A0AAN7XDH7"/>
<evidence type="ECO:0000256" key="1">
    <source>
        <dbReference type="SAM" id="MobiDB-lite"/>
    </source>
</evidence>
<proteinExistence type="predicted"/>
<reference evidence="2 3" key="1">
    <citation type="journal article" date="2023" name="Genes (Basel)">
        <title>Chromosome-Level Genome Assembly and Circadian Gene Repertoire of the Patagonia Blennie Eleginops maclovinus-The Closest Ancestral Proxy of Antarctic Cryonotothenioids.</title>
        <authorList>
            <person name="Cheng C.C."/>
            <person name="Rivera-Colon A.G."/>
            <person name="Minhas B.F."/>
            <person name="Wilson L."/>
            <person name="Rayamajhi N."/>
            <person name="Vargas-Chacoff L."/>
            <person name="Catchen J.M."/>
        </authorList>
    </citation>
    <scope>NUCLEOTIDE SEQUENCE [LARGE SCALE GENOMIC DNA]</scope>
    <source>
        <strain evidence="2">JMC-PN-2008</strain>
    </source>
</reference>